<sequence>MATIDGKVMVTGGAGYIGSHAVLALLDAGYEVVVLDNLVTGFDWAVDPRASLVVANVADDDAVRAAIREHKVRAIMHFAGSIIVPESVTDPLKYYRNNTAASRSLMESAVAEGVAHFIFSSTAATYGTPERVPIKESDPRAPINPYGMSKLMTEIMLKDVAAAHPINYCALRYFNVAGADPQGRSGQSTVGATHLIKIAVEAAIGKRDAVGVYGTDFATRDGTGVRDYIHVSDLAAAHVAALELLVERPGESHTLNCGYGRGFSVLEVLDAVDRVTNLTIERRMEGRRAGDPAELVADNGEILATLSWRPERDDLEGIVRDALAWERKLAEMGR</sequence>
<dbReference type="InterPro" id="IPR005886">
    <property type="entry name" value="UDP_G4E"/>
</dbReference>
<dbReference type="Proteomes" id="UP000073923">
    <property type="component" value="Unassembled WGS sequence"/>
</dbReference>
<evidence type="ECO:0000256" key="8">
    <source>
        <dbReference type="ARBA" id="ARBA00023235"/>
    </source>
</evidence>
<evidence type="ECO:0000259" key="11">
    <source>
        <dbReference type="Pfam" id="PF01370"/>
    </source>
</evidence>
<keyword evidence="7 10" id="KW-0520">NAD</keyword>
<evidence type="ECO:0000256" key="1">
    <source>
        <dbReference type="ARBA" id="ARBA00000083"/>
    </source>
</evidence>
<name>A0A147IW02_9SPHN</name>
<evidence type="ECO:0000256" key="6">
    <source>
        <dbReference type="ARBA" id="ARBA00018569"/>
    </source>
</evidence>
<evidence type="ECO:0000256" key="4">
    <source>
        <dbReference type="ARBA" id="ARBA00007637"/>
    </source>
</evidence>
<comment type="pathway">
    <text evidence="3 10">Carbohydrate metabolism; galactose metabolism.</text>
</comment>
<dbReference type="PANTHER" id="PTHR43725">
    <property type="entry name" value="UDP-GLUCOSE 4-EPIMERASE"/>
    <property type="match status" value="1"/>
</dbReference>
<evidence type="ECO:0000256" key="10">
    <source>
        <dbReference type="RuleBase" id="RU366046"/>
    </source>
</evidence>
<proteinExistence type="inferred from homology"/>
<dbReference type="PATRIC" id="fig|172044.3.peg.818"/>
<comment type="cofactor">
    <cofactor evidence="2 10">
        <name>NAD(+)</name>
        <dbReference type="ChEBI" id="CHEBI:57540"/>
    </cofactor>
</comment>
<dbReference type="RefSeq" id="WP_058744776.1">
    <property type="nucleotide sequence ID" value="NZ_LDTF01000019.1"/>
</dbReference>
<evidence type="ECO:0000313" key="13">
    <source>
        <dbReference type="Proteomes" id="UP000073923"/>
    </source>
</evidence>
<keyword evidence="9 10" id="KW-0119">Carbohydrate metabolism</keyword>
<feature type="domain" description="NAD-dependent epimerase/dehydratase" evidence="11">
    <location>
        <begin position="8"/>
        <end position="247"/>
    </location>
</feature>
<dbReference type="Gene3D" id="3.40.50.720">
    <property type="entry name" value="NAD(P)-binding Rossmann-like Domain"/>
    <property type="match status" value="1"/>
</dbReference>
<comment type="catalytic activity">
    <reaction evidence="1 10">
        <text>UDP-alpha-D-glucose = UDP-alpha-D-galactose</text>
        <dbReference type="Rhea" id="RHEA:22168"/>
        <dbReference type="ChEBI" id="CHEBI:58885"/>
        <dbReference type="ChEBI" id="CHEBI:66914"/>
        <dbReference type="EC" id="5.1.3.2"/>
    </reaction>
</comment>
<protein>
    <recommendedName>
        <fullName evidence="6 10">UDP-glucose 4-epimerase</fullName>
        <ecNumber evidence="5 10">5.1.3.2</ecNumber>
    </recommendedName>
</protein>
<gene>
    <name evidence="12" type="ORF">NS355_05490</name>
</gene>
<dbReference type="CDD" id="cd05247">
    <property type="entry name" value="UDP_G4E_1_SDR_e"/>
    <property type="match status" value="1"/>
</dbReference>
<comment type="similarity">
    <text evidence="4 10">Belongs to the NAD(P)-dependent epimerase/dehydratase family.</text>
</comment>
<evidence type="ECO:0000313" key="12">
    <source>
        <dbReference type="EMBL" id="KTT99965.1"/>
    </source>
</evidence>
<dbReference type="Pfam" id="PF01370">
    <property type="entry name" value="Epimerase"/>
    <property type="match status" value="1"/>
</dbReference>
<comment type="caution">
    <text evidence="12">The sequence shown here is derived from an EMBL/GenBank/DDBJ whole genome shotgun (WGS) entry which is preliminary data.</text>
</comment>
<evidence type="ECO:0000256" key="5">
    <source>
        <dbReference type="ARBA" id="ARBA00013189"/>
    </source>
</evidence>
<dbReference type="InterPro" id="IPR036291">
    <property type="entry name" value="NAD(P)-bd_dom_sf"/>
</dbReference>
<dbReference type="NCBIfam" id="TIGR01179">
    <property type="entry name" value="galE"/>
    <property type="match status" value="1"/>
</dbReference>
<dbReference type="GO" id="GO:0003978">
    <property type="term" value="F:UDP-glucose 4-epimerase activity"/>
    <property type="evidence" value="ECO:0007669"/>
    <property type="project" value="UniProtKB-UniRule"/>
</dbReference>
<organism evidence="12 13">
    <name type="scientific">Sphingomonas yabuuchiae</name>
    <dbReference type="NCBI Taxonomy" id="172044"/>
    <lineage>
        <taxon>Bacteria</taxon>
        <taxon>Pseudomonadati</taxon>
        <taxon>Pseudomonadota</taxon>
        <taxon>Alphaproteobacteria</taxon>
        <taxon>Sphingomonadales</taxon>
        <taxon>Sphingomonadaceae</taxon>
        <taxon>Sphingomonas</taxon>
    </lineage>
</organism>
<keyword evidence="8 10" id="KW-0413">Isomerase</keyword>
<dbReference type="Gene3D" id="3.90.25.10">
    <property type="entry name" value="UDP-galactose 4-epimerase, domain 1"/>
    <property type="match status" value="1"/>
</dbReference>
<comment type="subunit">
    <text evidence="10">Homodimer.</text>
</comment>
<dbReference type="EC" id="5.1.3.2" evidence="5 10"/>
<dbReference type="AlphaFoldDB" id="A0A147IW02"/>
<reference evidence="12 13" key="1">
    <citation type="journal article" date="2016" name="Front. Microbiol.">
        <title>Genomic Resource of Rice Seed Associated Bacteria.</title>
        <authorList>
            <person name="Midha S."/>
            <person name="Bansal K."/>
            <person name="Sharma S."/>
            <person name="Kumar N."/>
            <person name="Patil P.P."/>
            <person name="Chaudhry V."/>
            <person name="Patil P.B."/>
        </authorList>
    </citation>
    <scope>NUCLEOTIDE SEQUENCE [LARGE SCALE GENOMIC DNA]</scope>
    <source>
        <strain evidence="12 13">NS355</strain>
    </source>
</reference>
<dbReference type="SUPFAM" id="SSF51735">
    <property type="entry name" value="NAD(P)-binding Rossmann-fold domains"/>
    <property type="match status" value="1"/>
</dbReference>
<dbReference type="PANTHER" id="PTHR43725:SF53">
    <property type="entry name" value="UDP-ARABINOSE 4-EPIMERASE 1"/>
    <property type="match status" value="1"/>
</dbReference>
<accession>A0A147IW02</accession>
<dbReference type="UniPathway" id="UPA00214"/>
<evidence type="ECO:0000256" key="9">
    <source>
        <dbReference type="ARBA" id="ARBA00023277"/>
    </source>
</evidence>
<dbReference type="GO" id="GO:0033499">
    <property type="term" value="P:galactose catabolic process via UDP-galactose, Leloir pathway"/>
    <property type="evidence" value="ECO:0007669"/>
    <property type="project" value="TreeGrafter"/>
</dbReference>
<dbReference type="EMBL" id="LDTF01000019">
    <property type="protein sequence ID" value="KTT99965.1"/>
    <property type="molecule type" value="Genomic_DNA"/>
</dbReference>
<dbReference type="OrthoDB" id="9801785at2"/>
<evidence type="ECO:0000256" key="3">
    <source>
        <dbReference type="ARBA" id="ARBA00004947"/>
    </source>
</evidence>
<evidence type="ECO:0000256" key="2">
    <source>
        <dbReference type="ARBA" id="ARBA00001911"/>
    </source>
</evidence>
<evidence type="ECO:0000256" key="7">
    <source>
        <dbReference type="ARBA" id="ARBA00023027"/>
    </source>
</evidence>
<dbReference type="InterPro" id="IPR001509">
    <property type="entry name" value="Epimerase_deHydtase"/>
</dbReference>